<gene>
    <name evidence="3" type="ORF">N7482_001591</name>
</gene>
<name>A0A9W9LU17_9EURO</name>
<dbReference type="GeneID" id="81422892"/>
<evidence type="ECO:0000313" key="4">
    <source>
        <dbReference type="Proteomes" id="UP001149163"/>
    </source>
</evidence>
<evidence type="ECO:0000256" key="1">
    <source>
        <dbReference type="SAM" id="MobiDB-lite"/>
    </source>
</evidence>
<dbReference type="EMBL" id="JAPQKN010000001">
    <property type="protein sequence ID" value="KAJ5175714.1"/>
    <property type="molecule type" value="Genomic_DNA"/>
</dbReference>
<dbReference type="Proteomes" id="UP001149163">
    <property type="component" value="Unassembled WGS sequence"/>
</dbReference>
<evidence type="ECO:0000256" key="2">
    <source>
        <dbReference type="SAM" id="SignalP"/>
    </source>
</evidence>
<feature type="region of interest" description="Disordered" evidence="1">
    <location>
        <begin position="252"/>
        <end position="284"/>
    </location>
</feature>
<comment type="caution">
    <text evidence="3">The sequence shown here is derived from an EMBL/GenBank/DDBJ whole genome shotgun (WGS) entry which is preliminary data.</text>
</comment>
<dbReference type="AlphaFoldDB" id="A0A9W9LU17"/>
<accession>A0A9W9LU17</accession>
<dbReference type="RefSeq" id="XP_056547322.1">
    <property type="nucleotide sequence ID" value="XM_056683716.1"/>
</dbReference>
<evidence type="ECO:0000313" key="3">
    <source>
        <dbReference type="EMBL" id="KAJ5175714.1"/>
    </source>
</evidence>
<sequence length="298" mass="31357">MASATTIFRLFALSAALNQATATFSLDTSGPSWDYTTKDLADTTSQACKDAYSASIDCDETLLEIVASMDPDFNPQSSDLQAMCTTTCSDSLSQYMKNVKAACGNDGDLAGVANGNTYVYQAPVATVGEVFQYKYGQSCAKSGSDYCYLTYPNSDDWARTDFPCSDECAVEFYQNAHEQPGSAYFFNYFALCNQSSSWEDTFAGGWETVVQCNDGGSDVSSVSTSGDSTTTDIVDIASSTTSMTNAAISTTSTPTAATTTAAPVRSASGTTSTAGTTSTTATSGASRLRAPFLSNFWA</sequence>
<feature type="chain" id="PRO_5040859372" evidence="2">
    <location>
        <begin position="23"/>
        <end position="298"/>
    </location>
</feature>
<keyword evidence="4" id="KW-1185">Reference proteome</keyword>
<organism evidence="3 4">
    <name type="scientific">Penicillium canariense</name>
    <dbReference type="NCBI Taxonomy" id="189055"/>
    <lineage>
        <taxon>Eukaryota</taxon>
        <taxon>Fungi</taxon>
        <taxon>Dikarya</taxon>
        <taxon>Ascomycota</taxon>
        <taxon>Pezizomycotina</taxon>
        <taxon>Eurotiomycetes</taxon>
        <taxon>Eurotiomycetidae</taxon>
        <taxon>Eurotiales</taxon>
        <taxon>Aspergillaceae</taxon>
        <taxon>Penicillium</taxon>
    </lineage>
</organism>
<feature type="signal peptide" evidence="2">
    <location>
        <begin position="1"/>
        <end position="22"/>
    </location>
</feature>
<reference evidence="3" key="1">
    <citation type="submission" date="2022-11" db="EMBL/GenBank/DDBJ databases">
        <authorList>
            <person name="Petersen C."/>
        </authorList>
    </citation>
    <scope>NUCLEOTIDE SEQUENCE</scope>
    <source>
        <strain evidence="3">IBT 26290</strain>
    </source>
</reference>
<keyword evidence="2" id="KW-0732">Signal</keyword>
<proteinExistence type="predicted"/>
<protein>
    <submittedName>
        <fullName evidence="3">Uncharacterized protein</fullName>
    </submittedName>
</protein>
<reference evidence="3" key="2">
    <citation type="journal article" date="2023" name="IMA Fungus">
        <title>Comparative genomic study of the Penicillium genus elucidates a diverse pangenome and 15 lateral gene transfer events.</title>
        <authorList>
            <person name="Petersen C."/>
            <person name="Sorensen T."/>
            <person name="Nielsen M.R."/>
            <person name="Sondergaard T.E."/>
            <person name="Sorensen J.L."/>
            <person name="Fitzpatrick D.A."/>
            <person name="Frisvad J.C."/>
            <person name="Nielsen K.L."/>
        </authorList>
    </citation>
    <scope>NUCLEOTIDE SEQUENCE</scope>
    <source>
        <strain evidence="3">IBT 26290</strain>
    </source>
</reference>
<dbReference type="OrthoDB" id="5985073at2759"/>